<evidence type="ECO:0000313" key="2">
    <source>
        <dbReference type="Proteomes" id="UP000075880"/>
    </source>
</evidence>
<dbReference type="Proteomes" id="UP000075880">
    <property type="component" value="Unassembled WGS sequence"/>
</dbReference>
<protein>
    <submittedName>
        <fullName evidence="1">Uncharacterized protein</fullName>
    </submittedName>
</protein>
<name>A0AAG5DAB8_ANOAO</name>
<dbReference type="AlphaFoldDB" id="A0AAG5DAB8"/>
<evidence type="ECO:0000313" key="1">
    <source>
        <dbReference type="EnsemblMetazoa" id="ENSAATROPP007799"/>
    </source>
</evidence>
<organism evidence="1 2">
    <name type="scientific">Anopheles atroparvus</name>
    <name type="common">European mosquito</name>
    <dbReference type="NCBI Taxonomy" id="41427"/>
    <lineage>
        <taxon>Eukaryota</taxon>
        <taxon>Metazoa</taxon>
        <taxon>Ecdysozoa</taxon>
        <taxon>Arthropoda</taxon>
        <taxon>Hexapoda</taxon>
        <taxon>Insecta</taxon>
        <taxon>Pterygota</taxon>
        <taxon>Neoptera</taxon>
        <taxon>Endopterygota</taxon>
        <taxon>Diptera</taxon>
        <taxon>Nematocera</taxon>
        <taxon>Culicoidea</taxon>
        <taxon>Culicidae</taxon>
        <taxon>Anophelinae</taxon>
        <taxon>Anopheles</taxon>
    </lineage>
</organism>
<accession>A0AAG5DAB8</accession>
<reference evidence="1" key="1">
    <citation type="submission" date="2024-04" db="UniProtKB">
        <authorList>
            <consortium name="EnsemblMetazoa"/>
        </authorList>
    </citation>
    <scope>IDENTIFICATION</scope>
    <source>
        <strain evidence="1">EBRO</strain>
    </source>
</reference>
<keyword evidence="2" id="KW-1185">Reference proteome</keyword>
<sequence>MRTVCSRYGASGEPDSARTVETWRHNIHTQIAFPSCAPARCDTVLMPSAGTAFGSMDTRSVYRFDGYVCAWPNFPQK</sequence>
<proteinExistence type="predicted"/>
<dbReference type="EnsemblMetazoa" id="ENSAATROPT008654">
    <property type="protein sequence ID" value="ENSAATROPP007799"/>
    <property type="gene ID" value="ENSAATROPG007055"/>
</dbReference>